<feature type="transmembrane region" description="Helical" evidence="2">
    <location>
        <begin position="107"/>
        <end position="125"/>
    </location>
</feature>
<feature type="compositionally biased region" description="Low complexity" evidence="1">
    <location>
        <begin position="1"/>
        <end position="23"/>
    </location>
</feature>
<feature type="region of interest" description="Disordered" evidence="1">
    <location>
        <begin position="1"/>
        <end position="26"/>
    </location>
</feature>
<evidence type="ECO:0000256" key="1">
    <source>
        <dbReference type="SAM" id="MobiDB-lite"/>
    </source>
</evidence>
<gene>
    <name evidence="4" type="primary">LOC120261385</name>
</gene>
<dbReference type="GeneID" id="120261385"/>
<dbReference type="Proteomes" id="UP001515500">
    <property type="component" value="Chromosome 5"/>
</dbReference>
<evidence type="ECO:0000256" key="2">
    <source>
        <dbReference type="SAM" id="Phobius"/>
    </source>
</evidence>
<keyword evidence="2" id="KW-0812">Transmembrane</keyword>
<keyword evidence="3" id="KW-1185">Reference proteome</keyword>
<feature type="transmembrane region" description="Helical" evidence="2">
    <location>
        <begin position="303"/>
        <end position="321"/>
    </location>
</feature>
<feature type="transmembrane region" description="Helical" evidence="2">
    <location>
        <begin position="189"/>
        <end position="210"/>
    </location>
</feature>
<dbReference type="PANTHER" id="PTHR36009">
    <property type="match status" value="1"/>
</dbReference>
<proteinExistence type="predicted"/>
<protein>
    <submittedName>
        <fullName evidence="4">Uncharacterized protein LOC120261385</fullName>
    </submittedName>
</protein>
<name>A0AB40BD36_DIOCR</name>
<feature type="transmembrane region" description="Helical" evidence="2">
    <location>
        <begin position="230"/>
        <end position="251"/>
    </location>
</feature>
<keyword evidence="2" id="KW-1133">Transmembrane helix</keyword>
<dbReference type="AlphaFoldDB" id="A0AB40BD36"/>
<dbReference type="RefSeq" id="XP_039125194.1">
    <property type="nucleotide sequence ID" value="XM_039269260.1"/>
</dbReference>
<keyword evidence="2" id="KW-0472">Membrane</keyword>
<dbReference type="PANTHER" id="PTHR36009:SF3">
    <property type="entry name" value="TRANSMEMBRANE PROTEIN"/>
    <property type="match status" value="1"/>
</dbReference>
<accession>A0AB40BD36</accession>
<evidence type="ECO:0000313" key="4">
    <source>
        <dbReference type="RefSeq" id="XP_039125194.1"/>
    </source>
</evidence>
<feature type="transmembrane region" description="Helical" evidence="2">
    <location>
        <begin position="157"/>
        <end position="177"/>
    </location>
</feature>
<evidence type="ECO:0000313" key="3">
    <source>
        <dbReference type="Proteomes" id="UP001515500"/>
    </source>
</evidence>
<sequence>MASSSQSHLLSLPLPHSPSSFLSKPRTPHLPLTYPSPIHQRTVPLLTLNPRPMNGFQPHIHHHQHHSIARQRLLLVCCSSIESQNNSEGNEEDMPVRKVRNKRVSDWTTSVLLFGFWAGLMFYIFQLTPNQTPVRDEYFLKKLLNLKGDDGFQMNEVLVAEWYIMGLWSLIYSMLLLPTGRSSQSKIPVWPFLVLSLVGGCYALIPYFVLWNPLPPPVEEDELEKWPLNFLESKITAAITLAAGLGCIVYAGLANEDIWKEFYQYVRESKFIHIMSIDFSLFTAFSPFWVYNDMAARKWKGSWLLPLALVPLLGPALYILLRPSLSALPTISAATTETE</sequence>
<reference evidence="4" key="1">
    <citation type="submission" date="2025-08" db="UniProtKB">
        <authorList>
            <consortium name="RefSeq"/>
        </authorList>
    </citation>
    <scope>IDENTIFICATION</scope>
</reference>
<organism evidence="3 4">
    <name type="scientific">Dioscorea cayennensis subsp. rotundata</name>
    <name type="common">White Guinea yam</name>
    <name type="synonym">Dioscorea rotundata</name>
    <dbReference type="NCBI Taxonomy" id="55577"/>
    <lineage>
        <taxon>Eukaryota</taxon>
        <taxon>Viridiplantae</taxon>
        <taxon>Streptophyta</taxon>
        <taxon>Embryophyta</taxon>
        <taxon>Tracheophyta</taxon>
        <taxon>Spermatophyta</taxon>
        <taxon>Magnoliopsida</taxon>
        <taxon>Liliopsida</taxon>
        <taxon>Dioscoreales</taxon>
        <taxon>Dioscoreaceae</taxon>
        <taxon>Dioscorea</taxon>
    </lineage>
</organism>